<dbReference type="SMART" id="SM00220">
    <property type="entry name" value="S_TKc"/>
    <property type="match status" value="1"/>
</dbReference>
<keyword evidence="4" id="KW-0808">Transferase</keyword>
<feature type="region of interest" description="Disordered" evidence="11">
    <location>
        <begin position="1"/>
        <end position="94"/>
    </location>
</feature>
<keyword evidence="5 10" id="KW-0547">Nucleotide-binding</keyword>
<evidence type="ECO:0000259" key="12">
    <source>
        <dbReference type="PROSITE" id="PS50011"/>
    </source>
</evidence>
<dbReference type="EMBL" id="CAFZ01000024">
    <property type="protein sequence ID" value="CCA68012.1"/>
    <property type="molecule type" value="Genomic_DNA"/>
</dbReference>
<evidence type="ECO:0000313" key="13">
    <source>
        <dbReference type="EMBL" id="CCA68012.1"/>
    </source>
</evidence>
<dbReference type="eggNOG" id="KOG0592">
    <property type="taxonomic scope" value="Eukaryota"/>
</dbReference>
<feature type="region of interest" description="Disordered" evidence="11">
    <location>
        <begin position="877"/>
        <end position="902"/>
    </location>
</feature>
<evidence type="ECO:0000256" key="5">
    <source>
        <dbReference type="ARBA" id="ARBA00022741"/>
    </source>
</evidence>
<keyword evidence="3" id="KW-0723">Serine/threonine-protein kinase</keyword>
<dbReference type="InterPro" id="IPR039046">
    <property type="entry name" value="PDPK1"/>
</dbReference>
<dbReference type="STRING" id="1109443.G4T9L9"/>
<dbReference type="OMA" id="HASDENA"/>
<feature type="region of interest" description="Disordered" evidence="11">
    <location>
        <begin position="518"/>
        <end position="555"/>
    </location>
</feature>
<keyword evidence="14" id="KW-1185">Reference proteome</keyword>
<keyword evidence="6 13" id="KW-0418">Kinase</keyword>
<dbReference type="PROSITE" id="PS00107">
    <property type="entry name" value="PROTEIN_KINASE_ATP"/>
    <property type="match status" value="1"/>
</dbReference>
<dbReference type="InterPro" id="IPR011009">
    <property type="entry name" value="Kinase-like_dom_sf"/>
</dbReference>
<dbReference type="FunFam" id="3.30.200.20:FF:000042">
    <property type="entry name" value="Aurora kinase A"/>
    <property type="match status" value="1"/>
</dbReference>
<evidence type="ECO:0000256" key="7">
    <source>
        <dbReference type="ARBA" id="ARBA00022840"/>
    </source>
</evidence>
<proteinExistence type="inferred from homology"/>
<feature type="region of interest" description="Disordered" evidence="11">
    <location>
        <begin position="804"/>
        <end position="823"/>
    </location>
</feature>
<dbReference type="Proteomes" id="UP000007148">
    <property type="component" value="Unassembled WGS sequence"/>
</dbReference>
<evidence type="ECO:0000256" key="3">
    <source>
        <dbReference type="ARBA" id="ARBA00022527"/>
    </source>
</evidence>
<feature type="compositionally biased region" description="Polar residues" evidence="11">
    <location>
        <begin position="153"/>
        <end position="176"/>
    </location>
</feature>
<evidence type="ECO:0000256" key="8">
    <source>
        <dbReference type="ARBA" id="ARBA00047899"/>
    </source>
</evidence>
<dbReference type="AlphaFoldDB" id="G4T9L9"/>
<accession>G4T9L9</accession>
<evidence type="ECO:0000256" key="9">
    <source>
        <dbReference type="ARBA" id="ARBA00048679"/>
    </source>
</evidence>
<feature type="compositionally biased region" description="Low complexity" evidence="11">
    <location>
        <begin position="38"/>
        <end position="56"/>
    </location>
</feature>
<feature type="domain" description="Protein kinase" evidence="12">
    <location>
        <begin position="191"/>
        <end position="453"/>
    </location>
</feature>
<dbReference type="PANTHER" id="PTHR24356">
    <property type="entry name" value="SERINE/THREONINE-PROTEIN KINASE"/>
    <property type="match status" value="1"/>
</dbReference>
<comment type="catalytic activity">
    <reaction evidence="8">
        <text>L-threonyl-[protein] + ATP = O-phospho-L-threonyl-[protein] + ADP + H(+)</text>
        <dbReference type="Rhea" id="RHEA:46608"/>
        <dbReference type="Rhea" id="RHEA-COMP:11060"/>
        <dbReference type="Rhea" id="RHEA-COMP:11605"/>
        <dbReference type="ChEBI" id="CHEBI:15378"/>
        <dbReference type="ChEBI" id="CHEBI:30013"/>
        <dbReference type="ChEBI" id="CHEBI:30616"/>
        <dbReference type="ChEBI" id="CHEBI:61977"/>
        <dbReference type="ChEBI" id="CHEBI:456216"/>
        <dbReference type="EC" id="2.7.11.1"/>
    </reaction>
</comment>
<feature type="compositionally biased region" description="Polar residues" evidence="11">
    <location>
        <begin position="24"/>
        <end position="37"/>
    </location>
</feature>
<feature type="compositionally biased region" description="Low complexity" evidence="11">
    <location>
        <begin position="889"/>
        <end position="902"/>
    </location>
</feature>
<feature type="compositionally biased region" description="Polar residues" evidence="11">
    <location>
        <begin position="810"/>
        <end position="823"/>
    </location>
</feature>
<feature type="region of interest" description="Disordered" evidence="11">
    <location>
        <begin position="150"/>
        <end position="186"/>
    </location>
</feature>
<dbReference type="HOGENOM" id="CLU_309297_0_0_1"/>
<gene>
    <name evidence="13" type="ORF">PIIN_01879</name>
</gene>
<evidence type="ECO:0000256" key="1">
    <source>
        <dbReference type="ARBA" id="ARBA00010006"/>
    </source>
</evidence>
<dbReference type="PROSITE" id="PS50011">
    <property type="entry name" value="PROTEIN_KINASE_DOM"/>
    <property type="match status" value="1"/>
</dbReference>
<evidence type="ECO:0000256" key="10">
    <source>
        <dbReference type="PROSITE-ProRule" id="PRU10141"/>
    </source>
</evidence>
<sequence>MIAVSAPSPSPPASQTQTPVADPITSSSNEQDETVSLSRNTSVISTNSSSSSSSSLEPPPRPRPIRTYTGPQAKNVPDVLPASPTTPKATQRTFDDYMMGTTVGLAGGVGSAGGPRRAGTPPGAAGGNIAAQMAQAIAYSGTGLKVPGALINGGSTSGTTTPVRGSPTPGTSTPNGVRSRQASSSNSAQNYQFQDFLGEGSYSSVYTAVSLVNQQVYAIKVIQKRLLQKENKVRYATSERAILSKLGAANHPGIIKLYSAFQDLNSLYFAFELAPNGDLFKQIRRLGSFNITGTRYYAATILDAVTFIHSMNIIHRDLKPENILLDANMRPKISDFGSAKDKSIAVVTTDAKSLKGSFVGTPEYASPEMLVPPTITTRASDIWAYGCVVYQFIAGRPPFKESTDYLTMKKIQEGKYSFPDGFDDVIKTLVEGCLVTNPVNRTTSGDLRKHEFFADIDWDTVWKIPPPELESGLVAAPEPRDEEFKLHWSDLEASEDEMEDFISKPRSDQASLKLQMPAMEQTHARQSTPPPSQAVEPRRSIDETPTQSHDVVKDMVYPVSAVESYLKQRRYSQPTESTKRKVSPVSDRTTRQGSPEDLVSKLRRFSSSSDSHTRPRRTSPSMDRRPSVGGPLEEDDDSEIGSGEGPPSTVEHNITDVVTQSPTDAASHSRDVSASAGLKAELTQASLASTRISASESSTTSKSPESSPTSGLATGFEKVRGAKGLDLGEQPSSNEKPWVLANGTKILSQTESELYSSPVTIRIKRNLLPPKQRRRRLLLTSSGRLLCLKELKSTTGRKKVQVEDEIGLRASSSPKMAPNESQSDTAAINIPAAHSSAPEMTSAPSSSSPSKRSSLLGLSLSGGSSITSTLPNLLLTLPGSSRGNSPAASTSTSQNGSSSHSSFRLSTVATKVELVGEVAVTVHTTGSVCTYMAESPVVAKLWIEKLQEAMKAA</sequence>
<protein>
    <recommendedName>
        <fullName evidence="2">non-specific serine/threonine protein kinase</fullName>
        <ecNumber evidence="2">2.7.11.1</ecNumber>
    </recommendedName>
</protein>
<keyword evidence="7 10" id="KW-0067">ATP-binding</keyword>
<dbReference type="InterPro" id="IPR000719">
    <property type="entry name" value="Prot_kinase_dom"/>
</dbReference>
<dbReference type="InterPro" id="IPR050236">
    <property type="entry name" value="Ser_Thr_kinase_AGC"/>
</dbReference>
<feature type="compositionally biased region" description="Low complexity" evidence="11">
    <location>
        <begin position="689"/>
        <end position="710"/>
    </location>
</feature>
<dbReference type="InParanoid" id="G4T9L9"/>
<dbReference type="OrthoDB" id="347657at2759"/>
<dbReference type="InterPro" id="IPR017441">
    <property type="entry name" value="Protein_kinase_ATP_BS"/>
</dbReference>
<comment type="catalytic activity">
    <reaction evidence="9">
        <text>L-seryl-[protein] + ATP = O-phospho-L-seryl-[protein] + ADP + H(+)</text>
        <dbReference type="Rhea" id="RHEA:17989"/>
        <dbReference type="Rhea" id="RHEA-COMP:9863"/>
        <dbReference type="Rhea" id="RHEA-COMP:11604"/>
        <dbReference type="ChEBI" id="CHEBI:15378"/>
        <dbReference type="ChEBI" id="CHEBI:29999"/>
        <dbReference type="ChEBI" id="CHEBI:30616"/>
        <dbReference type="ChEBI" id="CHEBI:83421"/>
        <dbReference type="ChEBI" id="CHEBI:456216"/>
        <dbReference type="EC" id="2.7.11.1"/>
    </reaction>
</comment>
<organism evidence="13 14">
    <name type="scientific">Serendipita indica (strain DSM 11827)</name>
    <name type="common">Root endophyte fungus</name>
    <name type="synonym">Piriformospora indica</name>
    <dbReference type="NCBI Taxonomy" id="1109443"/>
    <lineage>
        <taxon>Eukaryota</taxon>
        <taxon>Fungi</taxon>
        <taxon>Dikarya</taxon>
        <taxon>Basidiomycota</taxon>
        <taxon>Agaricomycotina</taxon>
        <taxon>Agaricomycetes</taxon>
        <taxon>Sebacinales</taxon>
        <taxon>Serendipitaceae</taxon>
        <taxon>Serendipita</taxon>
    </lineage>
</organism>
<comment type="caution">
    <text evidence="13">The sequence shown here is derived from an EMBL/GenBank/DDBJ whole genome shotgun (WGS) entry which is preliminary data.</text>
</comment>
<evidence type="ECO:0000313" key="14">
    <source>
        <dbReference type="Proteomes" id="UP000007148"/>
    </source>
</evidence>
<feature type="region of interest" description="Disordered" evidence="11">
    <location>
        <begin position="835"/>
        <end position="856"/>
    </location>
</feature>
<name>G4T9L9_SERID</name>
<evidence type="ECO:0000256" key="6">
    <source>
        <dbReference type="ARBA" id="ARBA00022777"/>
    </source>
</evidence>
<comment type="similarity">
    <text evidence="1">Belongs to the protein kinase superfamily. AGC Ser/Thr protein kinase family. PDPK1 subfamily.</text>
</comment>
<dbReference type="GO" id="GO:0035556">
    <property type="term" value="P:intracellular signal transduction"/>
    <property type="evidence" value="ECO:0007669"/>
    <property type="project" value="TreeGrafter"/>
</dbReference>
<dbReference type="GO" id="GO:0005524">
    <property type="term" value="F:ATP binding"/>
    <property type="evidence" value="ECO:0007669"/>
    <property type="project" value="UniProtKB-UniRule"/>
</dbReference>
<feature type="region of interest" description="Disordered" evidence="11">
    <location>
        <begin position="568"/>
        <end position="652"/>
    </location>
</feature>
<dbReference type="SUPFAM" id="SSF56112">
    <property type="entry name" value="Protein kinase-like (PK-like)"/>
    <property type="match status" value="1"/>
</dbReference>
<dbReference type="Pfam" id="PF00069">
    <property type="entry name" value="Pkinase"/>
    <property type="match status" value="1"/>
</dbReference>
<dbReference type="InterPro" id="IPR008271">
    <property type="entry name" value="Ser/Thr_kinase_AS"/>
</dbReference>
<dbReference type="GO" id="GO:0004674">
    <property type="term" value="F:protein serine/threonine kinase activity"/>
    <property type="evidence" value="ECO:0007669"/>
    <property type="project" value="UniProtKB-KW"/>
</dbReference>
<dbReference type="PROSITE" id="PS00108">
    <property type="entry name" value="PROTEIN_KINASE_ST"/>
    <property type="match status" value="1"/>
</dbReference>
<dbReference type="Gene3D" id="3.30.200.20">
    <property type="entry name" value="Phosphorylase Kinase, domain 1"/>
    <property type="match status" value="1"/>
</dbReference>
<feature type="compositionally biased region" description="Polar residues" evidence="11">
    <location>
        <begin position="83"/>
        <end position="92"/>
    </location>
</feature>
<feature type="binding site" evidence="10">
    <location>
        <position position="220"/>
    </location>
    <ligand>
        <name>ATP</name>
        <dbReference type="ChEBI" id="CHEBI:30616"/>
    </ligand>
</feature>
<evidence type="ECO:0000256" key="2">
    <source>
        <dbReference type="ARBA" id="ARBA00012513"/>
    </source>
</evidence>
<reference evidence="13 14" key="1">
    <citation type="journal article" date="2011" name="PLoS Pathog.">
        <title>Endophytic Life Strategies Decoded by Genome and Transcriptome Analyses of the Mutualistic Root Symbiont Piriformospora indica.</title>
        <authorList>
            <person name="Zuccaro A."/>
            <person name="Lahrmann U."/>
            <person name="Guldener U."/>
            <person name="Langen G."/>
            <person name="Pfiffi S."/>
            <person name="Biedenkopf D."/>
            <person name="Wong P."/>
            <person name="Samans B."/>
            <person name="Grimm C."/>
            <person name="Basiewicz M."/>
            <person name="Murat C."/>
            <person name="Martin F."/>
            <person name="Kogel K.H."/>
        </authorList>
    </citation>
    <scope>NUCLEOTIDE SEQUENCE [LARGE SCALE GENOMIC DNA]</scope>
    <source>
        <strain evidence="13 14">DSM 11827</strain>
    </source>
</reference>
<dbReference type="PANTHER" id="PTHR24356:SF163">
    <property type="entry name" value="3-PHOSPHOINOSITIDE-DEPENDENT PROTEIN KINASE 1-RELATED"/>
    <property type="match status" value="1"/>
</dbReference>
<evidence type="ECO:0000256" key="4">
    <source>
        <dbReference type="ARBA" id="ARBA00022679"/>
    </source>
</evidence>
<dbReference type="Gene3D" id="1.10.510.10">
    <property type="entry name" value="Transferase(Phosphotransferase) domain 1"/>
    <property type="match status" value="1"/>
</dbReference>
<feature type="region of interest" description="Disordered" evidence="11">
    <location>
        <begin position="689"/>
        <end position="715"/>
    </location>
</feature>
<dbReference type="CDD" id="cd05581">
    <property type="entry name" value="STKc_PDK1"/>
    <property type="match status" value="1"/>
</dbReference>
<evidence type="ECO:0000256" key="11">
    <source>
        <dbReference type="SAM" id="MobiDB-lite"/>
    </source>
</evidence>
<dbReference type="EC" id="2.7.11.1" evidence="2"/>